<protein>
    <recommendedName>
        <fullName evidence="2">FHA domain-containing protein</fullName>
    </recommendedName>
</protein>
<dbReference type="Pfam" id="PF00023">
    <property type="entry name" value="Ank"/>
    <property type="match status" value="1"/>
</dbReference>
<dbReference type="GeneID" id="130460966"/>
<keyword evidence="3" id="KW-1185">Reference proteome</keyword>
<evidence type="ECO:0000259" key="2">
    <source>
        <dbReference type="Pfam" id="PF00498"/>
    </source>
</evidence>
<accession>A0ABM3QN46</accession>
<dbReference type="PROSITE" id="PS50297">
    <property type="entry name" value="ANK_REP_REGION"/>
    <property type="match status" value="1"/>
</dbReference>
<dbReference type="PANTHER" id="PTHR46224:SF67">
    <property type="entry name" value="HSP70-HSP90 ORGANIZING PROTEIN 3-LIKE"/>
    <property type="match status" value="1"/>
</dbReference>
<dbReference type="SUPFAM" id="SSF49879">
    <property type="entry name" value="SMAD/FHA domain"/>
    <property type="match status" value="1"/>
</dbReference>
<feature type="repeat" description="ANK" evidence="1">
    <location>
        <begin position="114"/>
        <end position="146"/>
    </location>
</feature>
<dbReference type="Pfam" id="PF00498">
    <property type="entry name" value="FHA"/>
    <property type="match status" value="1"/>
</dbReference>
<organism evidence="3 4">
    <name type="scientific">Spinacia oleracea</name>
    <name type="common">Spinach</name>
    <dbReference type="NCBI Taxonomy" id="3562"/>
    <lineage>
        <taxon>Eukaryota</taxon>
        <taxon>Viridiplantae</taxon>
        <taxon>Streptophyta</taxon>
        <taxon>Embryophyta</taxon>
        <taxon>Tracheophyta</taxon>
        <taxon>Spermatophyta</taxon>
        <taxon>Magnoliopsida</taxon>
        <taxon>eudicotyledons</taxon>
        <taxon>Gunneridae</taxon>
        <taxon>Pentapetalae</taxon>
        <taxon>Caryophyllales</taxon>
        <taxon>Chenopodiaceae</taxon>
        <taxon>Chenopodioideae</taxon>
        <taxon>Anserineae</taxon>
        <taxon>Spinacia</taxon>
    </lineage>
</organism>
<sequence>MRIYQKQSMGLETSTTPWLRLLSQYAQNQTLPISVPVFSVSSNRQCNLILRDQTASGILCRIKNTKREGCMIDVLESTGSKGSVFVNGMSVKKNTSRLLHSGDEHGADPNLGLQGEKPLIVALSSGNIQIIKCLLKAGADPNTTNFVILQL</sequence>
<dbReference type="SMART" id="SM00248">
    <property type="entry name" value="ANK"/>
    <property type="match status" value="1"/>
</dbReference>
<dbReference type="InterPro" id="IPR051616">
    <property type="entry name" value="Cul2-RING_E3_ligase_SR"/>
</dbReference>
<reference evidence="3" key="1">
    <citation type="journal article" date="2021" name="Nat. Commun.">
        <title>Genomic analyses provide insights into spinach domestication and the genetic basis of agronomic traits.</title>
        <authorList>
            <person name="Cai X."/>
            <person name="Sun X."/>
            <person name="Xu C."/>
            <person name="Sun H."/>
            <person name="Wang X."/>
            <person name="Ge C."/>
            <person name="Zhang Z."/>
            <person name="Wang Q."/>
            <person name="Fei Z."/>
            <person name="Jiao C."/>
            <person name="Wang Q."/>
        </authorList>
    </citation>
    <scope>NUCLEOTIDE SEQUENCE [LARGE SCALE GENOMIC DNA]</scope>
    <source>
        <strain evidence="3">cv. Varoflay</strain>
    </source>
</reference>
<dbReference type="InterPro" id="IPR036770">
    <property type="entry name" value="Ankyrin_rpt-contain_sf"/>
</dbReference>
<dbReference type="RefSeq" id="XP_056684784.1">
    <property type="nucleotide sequence ID" value="XM_056828806.1"/>
</dbReference>
<reference evidence="4" key="2">
    <citation type="submission" date="2025-08" db="UniProtKB">
        <authorList>
            <consortium name="RefSeq"/>
        </authorList>
    </citation>
    <scope>IDENTIFICATION</scope>
    <source>
        <tissue evidence="4">Leaf</tissue>
    </source>
</reference>
<feature type="domain" description="FHA" evidence="2">
    <location>
        <begin position="44"/>
        <end position="104"/>
    </location>
</feature>
<dbReference type="Gene3D" id="2.60.200.20">
    <property type="match status" value="1"/>
</dbReference>
<dbReference type="Proteomes" id="UP000813463">
    <property type="component" value="Chromosome 5"/>
</dbReference>
<keyword evidence="1" id="KW-0040">ANK repeat</keyword>
<dbReference type="InterPro" id="IPR000253">
    <property type="entry name" value="FHA_dom"/>
</dbReference>
<name>A0ABM3QN46_SPIOL</name>
<gene>
    <name evidence="4" type="primary">LOC130460966</name>
</gene>
<proteinExistence type="predicted"/>
<dbReference type="SUPFAM" id="SSF48403">
    <property type="entry name" value="Ankyrin repeat"/>
    <property type="match status" value="1"/>
</dbReference>
<dbReference type="InterPro" id="IPR008984">
    <property type="entry name" value="SMAD_FHA_dom_sf"/>
</dbReference>
<evidence type="ECO:0000256" key="1">
    <source>
        <dbReference type="PROSITE-ProRule" id="PRU00023"/>
    </source>
</evidence>
<dbReference type="Gene3D" id="1.25.40.20">
    <property type="entry name" value="Ankyrin repeat-containing domain"/>
    <property type="match status" value="1"/>
</dbReference>
<dbReference type="PANTHER" id="PTHR46224">
    <property type="entry name" value="ANKYRIN REPEAT FAMILY PROTEIN"/>
    <property type="match status" value="1"/>
</dbReference>
<dbReference type="PROSITE" id="PS50088">
    <property type="entry name" value="ANK_REPEAT"/>
    <property type="match status" value="1"/>
</dbReference>
<evidence type="ECO:0000313" key="3">
    <source>
        <dbReference type="Proteomes" id="UP000813463"/>
    </source>
</evidence>
<dbReference type="InterPro" id="IPR002110">
    <property type="entry name" value="Ankyrin_rpt"/>
</dbReference>
<evidence type="ECO:0000313" key="4">
    <source>
        <dbReference type="RefSeq" id="XP_056684784.1"/>
    </source>
</evidence>